<proteinExistence type="predicted"/>
<name>A0A1Z5HUG6_9FIRM</name>
<comment type="caution">
    <text evidence="1">The sequence shown here is derived from an EMBL/GenBank/DDBJ whole genome shotgun (WGS) entry which is preliminary data.</text>
</comment>
<evidence type="ECO:0000313" key="1">
    <source>
        <dbReference type="EMBL" id="GAW93164.1"/>
    </source>
</evidence>
<organism evidence="1 2">
    <name type="scientific">Calderihabitans maritimus</name>
    <dbReference type="NCBI Taxonomy" id="1246530"/>
    <lineage>
        <taxon>Bacteria</taxon>
        <taxon>Bacillati</taxon>
        <taxon>Bacillota</taxon>
        <taxon>Clostridia</taxon>
        <taxon>Neomoorellales</taxon>
        <taxon>Calderihabitantaceae</taxon>
        <taxon>Calderihabitans</taxon>
    </lineage>
</organism>
<dbReference type="EMBL" id="BDGJ01000117">
    <property type="protein sequence ID" value="GAW93164.1"/>
    <property type="molecule type" value="Genomic_DNA"/>
</dbReference>
<dbReference type="Proteomes" id="UP000197032">
    <property type="component" value="Unassembled WGS sequence"/>
</dbReference>
<sequence length="37" mass="4401">MMAHIRCAIFCQKKEFSVAMLNRKKSTLDMAKKRAWK</sequence>
<evidence type="ECO:0000313" key="2">
    <source>
        <dbReference type="Proteomes" id="UP000197032"/>
    </source>
</evidence>
<gene>
    <name evidence="1" type="ORF">KKC1_23050</name>
</gene>
<reference evidence="2" key="1">
    <citation type="journal article" date="2017" name="Appl. Environ. Microbiol.">
        <title>Genomic Analysis of Calderihabitans maritimus KKC1, a Thermophilic, Hydrogenogenic, Carboxydotrophic Bacterium Isolated from Marine Sediment.</title>
        <authorList>
            <person name="Omae K."/>
            <person name="Yoneda Y."/>
            <person name="Fukuyama Y."/>
            <person name="Yoshida T."/>
            <person name="Sako Y."/>
        </authorList>
    </citation>
    <scope>NUCLEOTIDE SEQUENCE [LARGE SCALE GENOMIC DNA]</scope>
    <source>
        <strain evidence="2">KKC1</strain>
    </source>
</reference>
<keyword evidence="2" id="KW-1185">Reference proteome</keyword>
<dbReference type="AlphaFoldDB" id="A0A1Z5HUG6"/>
<protein>
    <submittedName>
        <fullName evidence="1">Uncharacterized protein</fullName>
    </submittedName>
</protein>
<accession>A0A1Z5HUG6</accession>